<dbReference type="EMBL" id="HACG01012845">
    <property type="protein sequence ID" value="CEK59710.1"/>
    <property type="molecule type" value="Transcribed_RNA"/>
</dbReference>
<dbReference type="GO" id="GO:0032543">
    <property type="term" value="P:mitochondrial translation"/>
    <property type="evidence" value="ECO:0007669"/>
    <property type="project" value="TreeGrafter"/>
</dbReference>
<reference evidence="6" key="1">
    <citation type="submission" date="2014-12" db="EMBL/GenBank/DDBJ databases">
        <title>Insight into the proteome of Arion vulgaris.</title>
        <authorList>
            <person name="Aradska J."/>
            <person name="Bulat T."/>
            <person name="Smidak R."/>
            <person name="Sarate P."/>
            <person name="Gangsoo J."/>
            <person name="Sialana F."/>
            <person name="Bilban M."/>
            <person name="Lubec G."/>
        </authorList>
    </citation>
    <scope>NUCLEOTIDE SEQUENCE</scope>
    <source>
        <tissue evidence="6">Skin</tissue>
    </source>
</reference>
<gene>
    <name evidence="6" type="primary">ORF37192</name>
</gene>
<evidence type="ECO:0000256" key="1">
    <source>
        <dbReference type="ARBA" id="ARBA00008931"/>
    </source>
</evidence>
<dbReference type="CDD" id="cd01433">
    <property type="entry name" value="Ribosomal_L16_L10e"/>
    <property type="match status" value="1"/>
</dbReference>
<accession>A0A0B6YW48</accession>
<dbReference type="GO" id="GO:0005762">
    <property type="term" value="C:mitochondrial large ribosomal subunit"/>
    <property type="evidence" value="ECO:0007669"/>
    <property type="project" value="TreeGrafter"/>
</dbReference>
<dbReference type="Gene3D" id="3.90.1170.10">
    <property type="entry name" value="Ribosomal protein L10e/L16"/>
    <property type="match status" value="1"/>
</dbReference>
<proteinExistence type="inferred from homology"/>
<evidence type="ECO:0000256" key="3">
    <source>
        <dbReference type="ARBA" id="ARBA00023274"/>
    </source>
</evidence>
<dbReference type="InterPro" id="IPR016180">
    <property type="entry name" value="Ribosomal_uL16_dom"/>
</dbReference>
<dbReference type="GO" id="GO:0003735">
    <property type="term" value="F:structural constituent of ribosome"/>
    <property type="evidence" value="ECO:0007669"/>
    <property type="project" value="InterPro"/>
</dbReference>
<evidence type="ECO:0000313" key="6">
    <source>
        <dbReference type="EMBL" id="CEK59710.1"/>
    </source>
</evidence>
<evidence type="ECO:0000256" key="2">
    <source>
        <dbReference type="ARBA" id="ARBA00022980"/>
    </source>
</evidence>
<dbReference type="Pfam" id="PF00252">
    <property type="entry name" value="Ribosomal_L16"/>
    <property type="match status" value="1"/>
</dbReference>
<dbReference type="InterPro" id="IPR047873">
    <property type="entry name" value="Ribosomal_uL16"/>
</dbReference>
<dbReference type="PANTHER" id="PTHR12220:SF13">
    <property type="entry name" value="LARGE RIBOSOMAL SUBUNIT PROTEIN UL16M"/>
    <property type="match status" value="1"/>
</dbReference>
<dbReference type="AlphaFoldDB" id="A0A0B6YW48"/>
<name>A0A0B6YW48_9EUPU</name>
<sequence length="262" mass="30787">FTECCSLLTLHVVKVKMGILEKRILSHFVQHNSLYDVCRSFSVTAAVAKIMLPKNYDHVQFPERRRLKIIEKVPPMDPGIRPPKMMKDLHLMRGPELIQNKLQYGDYGIQGVTGGRINHKTAELVRMIIVRQLDEKYMFAIWRFNHFWQSVTRKGQGHRMGGGKGSIDHYVFPFRAERIVLEIGGHCEFVEVYPVLKAIQKVLPFRSRIVTHESMTAREEKEKFIEENNTNVFTFKYCAQNNILGCQKYLNRYDNMWYGKYR</sequence>
<organism evidence="6">
    <name type="scientific">Arion vulgaris</name>
    <dbReference type="NCBI Taxonomy" id="1028688"/>
    <lineage>
        <taxon>Eukaryota</taxon>
        <taxon>Metazoa</taxon>
        <taxon>Spiralia</taxon>
        <taxon>Lophotrochozoa</taxon>
        <taxon>Mollusca</taxon>
        <taxon>Gastropoda</taxon>
        <taxon>Heterobranchia</taxon>
        <taxon>Euthyneura</taxon>
        <taxon>Panpulmonata</taxon>
        <taxon>Eupulmonata</taxon>
        <taxon>Stylommatophora</taxon>
        <taxon>Helicina</taxon>
        <taxon>Arionoidea</taxon>
        <taxon>Arionidae</taxon>
        <taxon>Arion</taxon>
    </lineage>
</organism>
<keyword evidence="2" id="KW-0689">Ribosomal protein</keyword>
<feature type="non-terminal residue" evidence="6">
    <location>
        <position position="1"/>
    </location>
</feature>
<dbReference type="InterPro" id="IPR000114">
    <property type="entry name" value="Ribosomal_uL16_bact-type"/>
</dbReference>
<comment type="similarity">
    <text evidence="1">Belongs to the universal ribosomal protein uL16 family.</text>
</comment>
<dbReference type="PANTHER" id="PTHR12220">
    <property type="entry name" value="50S/60S RIBOSOMAL PROTEIN L16"/>
    <property type="match status" value="1"/>
</dbReference>
<dbReference type="InterPro" id="IPR036920">
    <property type="entry name" value="Ribosomal_uL16_sf"/>
</dbReference>
<protein>
    <recommendedName>
        <fullName evidence="4">Large ribosomal subunit protein uL16m</fullName>
    </recommendedName>
    <alternativeName>
        <fullName evidence="5">39S ribosomal protein L16, mitochondrial</fullName>
    </alternativeName>
</protein>
<evidence type="ECO:0000256" key="4">
    <source>
        <dbReference type="ARBA" id="ARBA00035302"/>
    </source>
</evidence>
<dbReference type="GO" id="GO:0019843">
    <property type="term" value="F:rRNA binding"/>
    <property type="evidence" value="ECO:0007669"/>
    <property type="project" value="InterPro"/>
</dbReference>
<keyword evidence="3" id="KW-0687">Ribonucleoprotein</keyword>
<dbReference type="SUPFAM" id="SSF54686">
    <property type="entry name" value="Ribosomal protein L16p/L10e"/>
    <property type="match status" value="1"/>
</dbReference>
<evidence type="ECO:0000256" key="5">
    <source>
        <dbReference type="ARBA" id="ARBA00035440"/>
    </source>
</evidence>